<dbReference type="InterPro" id="IPR018376">
    <property type="entry name" value="Enoyl-CoA_hyd/isom_CS"/>
</dbReference>
<evidence type="ECO:0000256" key="1">
    <source>
        <dbReference type="ARBA" id="ARBA00005254"/>
    </source>
</evidence>
<dbReference type="InterPro" id="IPR029045">
    <property type="entry name" value="ClpP/crotonase-like_dom_sf"/>
</dbReference>
<dbReference type="PANTHER" id="PTHR43802:SF1">
    <property type="entry name" value="IP11341P-RELATED"/>
    <property type="match status" value="1"/>
</dbReference>
<dbReference type="EMBL" id="FPBO01000021">
    <property type="protein sequence ID" value="SFV02660.1"/>
    <property type="molecule type" value="Genomic_DNA"/>
</dbReference>
<evidence type="ECO:0000256" key="2">
    <source>
        <dbReference type="RuleBase" id="RU003707"/>
    </source>
</evidence>
<dbReference type="InterPro" id="IPR001753">
    <property type="entry name" value="Enoyl-CoA_hydra/iso"/>
</dbReference>
<organism evidence="3 4">
    <name type="scientific">Pseudoduganella namucuonensis</name>
    <dbReference type="NCBI Taxonomy" id="1035707"/>
    <lineage>
        <taxon>Bacteria</taxon>
        <taxon>Pseudomonadati</taxon>
        <taxon>Pseudomonadota</taxon>
        <taxon>Betaproteobacteria</taxon>
        <taxon>Burkholderiales</taxon>
        <taxon>Oxalobacteraceae</taxon>
        <taxon>Telluria group</taxon>
        <taxon>Pseudoduganella</taxon>
    </lineage>
</organism>
<dbReference type="AlphaFoldDB" id="A0A1I7KYY2"/>
<keyword evidence="4" id="KW-1185">Reference proteome</keyword>
<dbReference type="CDD" id="cd06558">
    <property type="entry name" value="crotonase-like"/>
    <property type="match status" value="1"/>
</dbReference>
<gene>
    <name evidence="3" type="ORF">SAMN05216552_102143</name>
</gene>
<dbReference type="OrthoDB" id="9807606at2"/>
<dbReference type="GO" id="GO:0003824">
    <property type="term" value="F:catalytic activity"/>
    <property type="evidence" value="ECO:0007669"/>
    <property type="project" value="InterPro"/>
</dbReference>
<dbReference type="PANTHER" id="PTHR43802">
    <property type="entry name" value="ENOYL-COA HYDRATASE"/>
    <property type="match status" value="1"/>
</dbReference>
<dbReference type="Gene3D" id="3.90.226.10">
    <property type="entry name" value="2-enoyl-CoA Hydratase, Chain A, domain 1"/>
    <property type="match status" value="1"/>
</dbReference>
<protein>
    <submittedName>
        <fullName evidence="3">Enoyl-CoA hydratase</fullName>
    </submittedName>
</protein>
<name>A0A1I7KYY2_9BURK</name>
<dbReference type="Pfam" id="PF00378">
    <property type="entry name" value="ECH_1"/>
    <property type="match status" value="1"/>
</dbReference>
<dbReference type="SUPFAM" id="SSF52096">
    <property type="entry name" value="ClpP/crotonase"/>
    <property type="match status" value="1"/>
</dbReference>
<evidence type="ECO:0000313" key="3">
    <source>
        <dbReference type="EMBL" id="SFV02660.1"/>
    </source>
</evidence>
<accession>A0A1I7KYY2</accession>
<evidence type="ECO:0000313" key="4">
    <source>
        <dbReference type="Proteomes" id="UP000199391"/>
    </source>
</evidence>
<proteinExistence type="inferred from homology"/>
<reference evidence="4" key="1">
    <citation type="submission" date="2016-10" db="EMBL/GenBank/DDBJ databases">
        <authorList>
            <person name="Varghese N."/>
            <person name="Submissions S."/>
        </authorList>
    </citation>
    <scope>NUCLEOTIDE SEQUENCE [LARGE SCALE GENOMIC DNA]</scope>
    <source>
        <strain evidence="4">CGMCC 1.11014</strain>
    </source>
</reference>
<dbReference type="PROSITE" id="PS00166">
    <property type="entry name" value="ENOYL_COA_HYDRATASE"/>
    <property type="match status" value="1"/>
</dbReference>
<dbReference type="Proteomes" id="UP000199391">
    <property type="component" value="Unassembled WGS sequence"/>
</dbReference>
<comment type="similarity">
    <text evidence="1 2">Belongs to the enoyl-CoA hydratase/isomerase family.</text>
</comment>
<sequence>MRESAVFNYNTIRVEHRGPLTWVILDRPGKANALSNELLDEFSDALRRLATEGGPVIAIRGEGKGFSSGYDLEQVGKLTVLPDPVVDRERLQRNVDRYLAMWDHPKPIIAAVHGYCIAGATQMCVYADITVVADDARIGEPTVPIGGGYVAPLWVPLVGPKRAKEFAFVPGNSIDGPTAVEWGWANHSVPADQLVAVVEDLARRIAMTPPSVLRIKKLSINRAAEATGFRDAASAGAGMDALLHLSPEVLEVKEFIKRVGLKEAMAAYRVAATTPLTVSPVHTSKETPPHV</sequence>
<dbReference type="STRING" id="1035707.SAMN05216552_102143"/>